<feature type="compositionally biased region" description="Basic residues" evidence="1">
    <location>
        <begin position="31"/>
        <end position="41"/>
    </location>
</feature>
<accession>A0AAD7G4F4</accession>
<feature type="compositionally biased region" description="Polar residues" evidence="1">
    <location>
        <begin position="42"/>
        <end position="53"/>
    </location>
</feature>
<dbReference type="EMBL" id="JARKIE010000324">
    <property type="protein sequence ID" value="KAJ7654250.1"/>
    <property type="molecule type" value="Genomic_DNA"/>
</dbReference>
<feature type="compositionally biased region" description="Basic and acidic residues" evidence="1">
    <location>
        <begin position="206"/>
        <end position="216"/>
    </location>
</feature>
<comment type="caution">
    <text evidence="2">The sequence shown here is derived from an EMBL/GenBank/DDBJ whole genome shotgun (WGS) entry which is preliminary data.</text>
</comment>
<dbReference type="AlphaFoldDB" id="A0AAD7G4F4"/>
<feature type="compositionally biased region" description="Basic and acidic residues" evidence="1">
    <location>
        <begin position="17"/>
        <end position="28"/>
    </location>
</feature>
<feature type="region of interest" description="Disordered" evidence="1">
    <location>
        <begin position="1"/>
        <end position="77"/>
    </location>
</feature>
<gene>
    <name evidence="2" type="ORF">B0H17DRAFT_1214411</name>
</gene>
<evidence type="ECO:0000313" key="3">
    <source>
        <dbReference type="Proteomes" id="UP001221757"/>
    </source>
</evidence>
<keyword evidence="3" id="KW-1185">Reference proteome</keyword>
<organism evidence="2 3">
    <name type="scientific">Mycena rosella</name>
    <name type="common">Pink bonnet</name>
    <name type="synonym">Agaricus rosellus</name>
    <dbReference type="NCBI Taxonomy" id="1033263"/>
    <lineage>
        <taxon>Eukaryota</taxon>
        <taxon>Fungi</taxon>
        <taxon>Dikarya</taxon>
        <taxon>Basidiomycota</taxon>
        <taxon>Agaricomycotina</taxon>
        <taxon>Agaricomycetes</taxon>
        <taxon>Agaricomycetidae</taxon>
        <taxon>Agaricales</taxon>
        <taxon>Marasmiineae</taxon>
        <taxon>Mycenaceae</taxon>
        <taxon>Mycena</taxon>
    </lineage>
</organism>
<evidence type="ECO:0000256" key="1">
    <source>
        <dbReference type="SAM" id="MobiDB-lite"/>
    </source>
</evidence>
<sequence length="379" mass="41724">MPCAGKDGTGCSCPSFEAKDSSQDDPAAKCKLCKHRKKYHTTRTVSDARSETNAGFRGGSTKADKKKLKASSSKVPADTTDEMARLGSIQVYTGGLDGNGKPLNSKSFSPDEIEELIDLKLIARKAPDDQDLQLGLRWGFNEIDSWVRRMLKPPSGAGIFDFLDARYGVPDDESSSHWVLSDGKATEPEQGRLLPAGPPRRSSRFQAEHRTVKQEEVEFELGDMVPSPIAGVDGDSDLEEIPPPPRNEDDVIRKRRRSASLGFSDSEGRAKRARSGSHGSNQSWEADWQDDDDDDDFPPSLSQPHHRSYSTQLPPELQHRPASLSLVFDLHRLLDFVVDISFSGPASANGPSGIIRKANPATRKGLQIPKSSSNIWRRY</sequence>
<dbReference type="Proteomes" id="UP001221757">
    <property type="component" value="Unassembled WGS sequence"/>
</dbReference>
<name>A0AAD7G4F4_MYCRO</name>
<reference evidence="2" key="1">
    <citation type="submission" date="2023-03" db="EMBL/GenBank/DDBJ databases">
        <title>Massive genome expansion in bonnet fungi (Mycena s.s.) driven by repeated elements and novel gene families across ecological guilds.</title>
        <authorList>
            <consortium name="Lawrence Berkeley National Laboratory"/>
            <person name="Harder C.B."/>
            <person name="Miyauchi S."/>
            <person name="Viragh M."/>
            <person name="Kuo A."/>
            <person name="Thoen E."/>
            <person name="Andreopoulos B."/>
            <person name="Lu D."/>
            <person name="Skrede I."/>
            <person name="Drula E."/>
            <person name="Henrissat B."/>
            <person name="Morin E."/>
            <person name="Kohler A."/>
            <person name="Barry K."/>
            <person name="LaButti K."/>
            <person name="Morin E."/>
            <person name="Salamov A."/>
            <person name="Lipzen A."/>
            <person name="Mereny Z."/>
            <person name="Hegedus B."/>
            <person name="Baldrian P."/>
            <person name="Stursova M."/>
            <person name="Weitz H."/>
            <person name="Taylor A."/>
            <person name="Grigoriev I.V."/>
            <person name="Nagy L.G."/>
            <person name="Martin F."/>
            <person name="Kauserud H."/>
        </authorList>
    </citation>
    <scope>NUCLEOTIDE SEQUENCE</scope>
    <source>
        <strain evidence="2">CBHHK067</strain>
    </source>
</reference>
<feature type="compositionally biased region" description="Acidic residues" evidence="1">
    <location>
        <begin position="287"/>
        <end position="297"/>
    </location>
</feature>
<protein>
    <submittedName>
        <fullName evidence="2">Uncharacterized protein</fullName>
    </submittedName>
</protein>
<proteinExistence type="predicted"/>
<feature type="region of interest" description="Disordered" evidence="1">
    <location>
        <begin position="173"/>
        <end position="316"/>
    </location>
</feature>
<evidence type="ECO:0000313" key="2">
    <source>
        <dbReference type="EMBL" id="KAJ7654250.1"/>
    </source>
</evidence>